<gene>
    <name evidence="1" type="ORF">HNR70_002292</name>
</gene>
<dbReference type="AlphaFoldDB" id="A0A841AB93"/>
<dbReference type="RefSeq" id="WP_184325804.1">
    <property type="nucleotide sequence ID" value="NZ_JACHLZ010000001.1"/>
</dbReference>
<organism evidence="1 2">
    <name type="scientific">Brachybacterium aquaticum</name>
    <dbReference type="NCBI Taxonomy" id="1432564"/>
    <lineage>
        <taxon>Bacteria</taxon>
        <taxon>Bacillati</taxon>
        <taxon>Actinomycetota</taxon>
        <taxon>Actinomycetes</taxon>
        <taxon>Micrococcales</taxon>
        <taxon>Dermabacteraceae</taxon>
        <taxon>Brachybacterium</taxon>
    </lineage>
</organism>
<dbReference type="Proteomes" id="UP000588158">
    <property type="component" value="Unassembled WGS sequence"/>
</dbReference>
<name>A0A841AB93_9MICO</name>
<proteinExistence type="predicted"/>
<comment type="caution">
    <text evidence="1">The sequence shown here is derived from an EMBL/GenBank/DDBJ whole genome shotgun (WGS) entry which is preliminary data.</text>
</comment>
<protein>
    <submittedName>
        <fullName evidence="1">Uncharacterized protein</fullName>
    </submittedName>
</protein>
<dbReference type="EMBL" id="JACHLZ010000001">
    <property type="protein sequence ID" value="MBB5832479.1"/>
    <property type="molecule type" value="Genomic_DNA"/>
</dbReference>
<keyword evidence="2" id="KW-1185">Reference proteome</keyword>
<accession>A0A841AB93</accession>
<evidence type="ECO:0000313" key="2">
    <source>
        <dbReference type="Proteomes" id="UP000588158"/>
    </source>
</evidence>
<evidence type="ECO:0000313" key="1">
    <source>
        <dbReference type="EMBL" id="MBB5832479.1"/>
    </source>
</evidence>
<reference evidence="1 2" key="1">
    <citation type="submission" date="2020-08" db="EMBL/GenBank/DDBJ databases">
        <title>Sequencing the genomes of 1000 actinobacteria strains.</title>
        <authorList>
            <person name="Klenk H.-P."/>
        </authorList>
    </citation>
    <scope>NUCLEOTIDE SEQUENCE [LARGE SCALE GENOMIC DNA]</scope>
    <source>
        <strain evidence="1 2">DSM 28796</strain>
    </source>
</reference>
<sequence>MRQLRLQMARPGDHPDEHLGEAETITIIRSRRLRALIATHDNGAARWADPVQCVGTWRLVKLALRKQSCSLDDALGVWQAFVDAGGHPPRDDRTVQEFRQWLESDW</sequence>